<organism evidence="12 13">
    <name type="scientific">Candidatus Methanoperedens nitratireducens</name>
    <dbReference type="NCBI Taxonomy" id="1392998"/>
    <lineage>
        <taxon>Archaea</taxon>
        <taxon>Methanobacteriati</taxon>
        <taxon>Methanobacteriota</taxon>
        <taxon>Stenosarchaea group</taxon>
        <taxon>Methanomicrobia</taxon>
        <taxon>Methanosarcinales</taxon>
        <taxon>ANME-2 cluster</taxon>
        <taxon>Candidatus Methanoperedentaceae</taxon>
        <taxon>Candidatus Methanoperedens</taxon>
    </lineage>
</organism>
<dbReference type="GO" id="GO:0046474">
    <property type="term" value="P:glycerophospholipid biosynthetic process"/>
    <property type="evidence" value="ECO:0007669"/>
    <property type="project" value="UniProtKB-UniRule"/>
</dbReference>
<sequence>MSEITYLFNIIILALWLMLPAYIANPTAVVFGGGTPIDFGKNWRDGRRILGDGKTFRGLIGGTACGIIIGLLQRQISQVGDILITPSLIAIVTLSFGALFGDIVKSFFKRRLGFARGAKLPLIDQLDFVIGAWVLTYAFDPQWFTQSFEPLIIITVLILTPVLHRVTNIIGYYIKLKKEPW</sequence>
<evidence type="ECO:0000256" key="11">
    <source>
        <dbReference type="HAMAP-Rule" id="MF_01117"/>
    </source>
</evidence>
<dbReference type="Pfam" id="PF01864">
    <property type="entry name" value="CarS-like"/>
    <property type="match status" value="1"/>
</dbReference>
<evidence type="ECO:0000256" key="7">
    <source>
        <dbReference type="ARBA" id="ARBA00023098"/>
    </source>
</evidence>
<comment type="function">
    <text evidence="11">Catalyzes the formation of CDP-2,3-bis-(O-geranylgeranyl)-sn-glycerol (CDP-archaeol) from 2,3-bis-(O-geranylgeranyl)-sn-glycerol 1-phosphate (DGGGP) and CTP. This reaction is the third ether-bond-formation step in the biosynthesis of archaeal membrane lipids.</text>
</comment>
<evidence type="ECO:0000256" key="8">
    <source>
        <dbReference type="ARBA" id="ARBA00023136"/>
    </source>
</evidence>
<keyword evidence="7 11" id="KW-0443">Lipid metabolism</keyword>
<evidence type="ECO:0000256" key="2">
    <source>
        <dbReference type="ARBA" id="ARBA00022516"/>
    </source>
</evidence>
<keyword evidence="5 11" id="KW-0460">Magnesium</keyword>
<dbReference type="EC" id="2.7.7.67" evidence="11"/>
<dbReference type="Proteomes" id="UP000027153">
    <property type="component" value="Unassembled WGS sequence"/>
</dbReference>
<dbReference type="NCBIfam" id="NF003114">
    <property type="entry name" value="PRK04032.1"/>
    <property type="match status" value="1"/>
</dbReference>
<keyword evidence="1 11" id="KW-1003">Cell membrane</keyword>
<dbReference type="GO" id="GO:0005886">
    <property type="term" value="C:plasma membrane"/>
    <property type="evidence" value="ECO:0007669"/>
    <property type="project" value="UniProtKB-SubCell"/>
</dbReference>
<gene>
    <name evidence="11" type="primary">carS</name>
    <name evidence="12" type="ORF">ANME2D_01651</name>
</gene>
<keyword evidence="3 11" id="KW-0808">Transferase</keyword>
<dbReference type="PANTHER" id="PTHR39650:SF1">
    <property type="entry name" value="CDP-ARCHAEOL SYNTHASE"/>
    <property type="match status" value="1"/>
</dbReference>
<proteinExistence type="inferred from homology"/>
<evidence type="ECO:0000313" key="13">
    <source>
        <dbReference type="Proteomes" id="UP000027153"/>
    </source>
</evidence>
<evidence type="ECO:0000313" key="12">
    <source>
        <dbReference type="EMBL" id="KCZ72246.1"/>
    </source>
</evidence>
<feature type="transmembrane region" description="Helical" evidence="11">
    <location>
        <begin position="55"/>
        <end position="76"/>
    </location>
</feature>
<reference evidence="12 13" key="1">
    <citation type="journal article" date="2013" name="Nature">
        <title>Anaerobic oxidation of methane coupled to nitrate reduction in a novel archaeal lineage.</title>
        <authorList>
            <person name="Haroon M.F."/>
            <person name="Hu S."/>
            <person name="Shi Y."/>
            <person name="Imelfort M."/>
            <person name="Keller J."/>
            <person name="Hugenholtz P."/>
            <person name="Yuan Z."/>
            <person name="Tyson G.W."/>
        </authorList>
    </citation>
    <scope>NUCLEOTIDE SEQUENCE [LARGE SCALE GENOMIC DNA]</scope>
    <source>
        <strain evidence="12 13">ANME-2d</strain>
    </source>
</reference>
<dbReference type="OrthoDB" id="45383at2157"/>
<feature type="transmembrane region" description="Helical" evidence="11">
    <location>
        <begin position="122"/>
        <end position="139"/>
    </location>
</feature>
<evidence type="ECO:0000256" key="10">
    <source>
        <dbReference type="ARBA" id="ARBA00023264"/>
    </source>
</evidence>
<keyword evidence="10 11" id="KW-1208">Phospholipid metabolism</keyword>
<comment type="cofactor">
    <cofactor evidence="11">
        <name>Mg(2+)</name>
        <dbReference type="ChEBI" id="CHEBI:18420"/>
    </cofactor>
</comment>
<dbReference type="UniPathway" id="UPA00940"/>
<dbReference type="EMBL" id="JMIY01000003">
    <property type="protein sequence ID" value="KCZ72246.1"/>
    <property type="molecule type" value="Genomic_DNA"/>
</dbReference>
<comment type="similarity">
    <text evidence="11">Belongs to the CDP-archaeol synthase family.</text>
</comment>
<dbReference type="PANTHER" id="PTHR39650">
    <property type="entry name" value="CDP-ARCHAEOL SYNTHASE"/>
    <property type="match status" value="1"/>
</dbReference>
<comment type="caution">
    <text evidence="12">The sequence shown here is derived from an EMBL/GenBank/DDBJ whole genome shotgun (WGS) entry which is preliminary data.</text>
</comment>
<comment type="pathway">
    <text evidence="11">Membrane lipid metabolism; glycerophospholipid metabolism.</text>
</comment>
<dbReference type="AlphaFoldDB" id="A0A062UZ84"/>
<dbReference type="InterPro" id="IPR032690">
    <property type="entry name" value="CarS"/>
</dbReference>
<dbReference type="HAMAP" id="MF_01117">
    <property type="entry name" value="CDP_archaeol_synth"/>
    <property type="match status" value="1"/>
</dbReference>
<keyword evidence="4 11" id="KW-0812">Transmembrane</keyword>
<dbReference type="GO" id="GO:0043338">
    <property type="term" value="F:CDP-2,3-bis-(O-geranylgeranyl)-sn-glycerol synthase activity"/>
    <property type="evidence" value="ECO:0007669"/>
    <property type="project" value="UniProtKB-EC"/>
</dbReference>
<keyword evidence="6 11" id="KW-1133">Transmembrane helix</keyword>
<accession>A0A062UZ84</accession>
<keyword evidence="13" id="KW-1185">Reference proteome</keyword>
<evidence type="ECO:0000256" key="9">
    <source>
        <dbReference type="ARBA" id="ARBA00023209"/>
    </source>
</evidence>
<name>A0A062UZ84_9EURY</name>
<evidence type="ECO:0000256" key="5">
    <source>
        <dbReference type="ARBA" id="ARBA00022842"/>
    </source>
</evidence>
<feature type="transmembrane region" description="Helical" evidence="11">
    <location>
        <begin position="6"/>
        <end position="34"/>
    </location>
</feature>
<dbReference type="PATRIC" id="fig|1392998.3.peg.1655"/>
<comment type="catalytic activity">
    <reaction evidence="11">
        <text>2,3-bis-O-(geranylgeranyl)-sn-glycerol 1-phosphate + CTP + H(+) = CDP-2,3-bis-O-(geranylgeranyl)-sn-glycerol + diphosphate</text>
        <dbReference type="Rhea" id="RHEA:25690"/>
        <dbReference type="ChEBI" id="CHEBI:15378"/>
        <dbReference type="ChEBI" id="CHEBI:33019"/>
        <dbReference type="ChEBI" id="CHEBI:37563"/>
        <dbReference type="ChEBI" id="CHEBI:58837"/>
        <dbReference type="ChEBI" id="CHEBI:58838"/>
        <dbReference type="EC" id="2.7.7.67"/>
    </reaction>
</comment>
<keyword evidence="2 11" id="KW-0444">Lipid biosynthesis</keyword>
<evidence type="ECO:0000256" key="1">
    <source>
        <dbReference type="ARBA" id="ARBA00022475"/>
    </source>
</evidence>
<feature type="transmembrane region" description="Helical" evidence="11">
    <location>
        <begin position="82"/>
        <end position="101"/>
    </location>
</feature>
<keyword evidence="9 11" id="KW-0594">Phospholipid biosynthesis</keyword>
<evidence type="ECO:0000256" key="4">
    <source>
        <dbReference type="ARBA" id="ARBA00022692"/>
    </source>
</evidence>
<keyword evidence="8 11" id="KW-0472">Membrane</keyword>
<evidence type="ECO:0000256" key="3">
    <source>
        <dbReference type="ARBA" id="ARBA00022679"/>
    </source>
</evidence>
<dbReference type="InterPro" id="IPR002726">
    <property type="entry name" value="CarS_archaea"/>
</dbReference>
<protein>
    <recommendedName>
        <fullName evidence="11">CDP-archaeol synthase</fullName>
        <ecNumber evidence="11">2.7.7.67</ecNumber>
    </recommendedName>
    <alternativeName>
        <fullName evidence="11">CDP-2,3-bis-(O-geranylgeranyl)-sn-glycerol synthase</fullName>
    </alternativeName>
</protein>
<feature type="transmembrane region" description="Helical" evidence="11">
    <location>
        <begin position="151"/>
        <end position="174"/>
    </location>
</feature>
<comment type="subcellular location">
    <subcellularLocation>
        <location evidence="11">Cell membrane</location>
        <topology evidence="11">Multi-pass membrane protein</topology>
    </subcellularLocation>
</comment>
<evidence type="ECO:0000256" key="6">
    <source>
        <dbReference type="ARBA" id="ARBA00022989"/>
    </source>
</evidence>